<evidence type="ECO:0000313" key="1">
    <source>
        <dbReference type="EMBL" id="MFD1399609.1"/>
    </source>
</evidence>
<gene>
    <name evidence="1" type="ORF">ACFQ41_09855</name>
</gene>
<dbReference type="InterPro" id="IPR025659">
    <property type="entry name" value="Tubby-like_C"/>
</dbReference>
<dbReference type="InterPro" id="IPR007612">
    <property type="entry name" value="LOR"/>
</dbReference>
<dbReference type="EMBL" id="JBHTOA010000035">
    <property type="protein sequence ID" value="MFD1399609.1"/>
    <property type="molecule type" value="Genomic_DNA"/>
</dbReference>
<proteinExistence type="predicted"/>
<accession>A0ABW4BH97</accession>
<organism evidence="1 2">
    <name type="scientific">Lacticaseibacillus suilingensis</name>
    <dbReference type="NCBI Taxonomy" id="2799577"/>
    <lineage>
        <taxon>Bacteria</taxon>
        <taxon>Bacillati</taxon>
        <taxon>Bacillota</taxon>
        <taxon>Bacilli</taxon>
        <taxon>Lactobacillales</taxon>
        <taxon>Lactobacillaceae</taxon>
        <taxon>Lacticaseibacillus</taxon>
    </lineage>
</organism>
<keyword evidence="2" id="KW-1185">Reference proteome</keyword>
<dbReference type="SUPFAM" id="SSF54518">
    <property type="entry name" value="Tubby C-terminal domain-like"/>
    <property type="match status" value="1"/>
</dbReference>
<sequence>MIYYIDAQSLHDTGVTVVKDHHNQPAYILNGKHGLANDRINLHTIAGQELGDIRQRSVGMSPRYDLTLNGHKAGSVKKLFGVWHEFVFVSDLNWLIFGNLLANEYHIYHGVKTVTTIAAVGAATSRTFQIDILDPRNVPAGLLVAAILDRWRFVHQTNPLSRRNPAYGLG</sequence>
<dbReference type="RefSeq" id="WP_204119378.1">
    <property type="nucleotide sequence ID" value="NZ_BOLV01000014.1"/>
</dbReference>
<evidence type="ECO:0000313" key="2">
    <source>
        <dbReference type="Proteomes" id="UP001597199"/>
    </source>
</evidence>
<comment type="caution">
    <text evidence="1">The sequence shown here is derived from an EMBL/GenBank/DDBJ whole genome shotgun (WGS) entry which is preliminary data.</text>
</comment>
<dbReference type="Pfam" id="PF04525">
    <property type="entry name" value="LOR"/>
    <property type="match status" value="1"/>
</dbReference>
<reference evidence="2" key="1">
    <citation type="journal article" date="2019" name="Int. J. Syst. Evol. Microbiol.">
        <title>The Global Catalogue of Microorganisms (GCM) 10K type strain sequencing project: providing services to taxonomists for standard genome sequencing and annotation.</title>
        <authorList>
            <consortium name="The Broad Institute Genomics Platform"/>
            <consortium name="The Broad Institute Genome Sequencing Center for Infectious Disease"/>
            <person name="Wu L."/>
            <person name="Ma J."/>
        </authorList>
    </citation>
    <scope>NUCLEOTIDE SEQUENCE [LARGE SCALE GENOMIC DNA]</scope>
    <source>
        <strain evidence="2">CCM 9110</strain>
    </source>
</reference>
<dbReference type="Proteomes" id="UP001597199">
    <property type="component" value="Unassembled WGS sequence"/>
</dbReference>
<protein>
    <submittedName>
        <fullName evidence="1">LURP-one-related/scramblase family protein</fullName>
    </submittedName>
</protein>
<name>A0ABW4BH97_9LACO</name>